<dbReference type="Proteomes" id="UP000679691">
    <property type="component" value="Unassembled WGS sequence"/>
</dbReference>
<name>A0A8T4H8G7_9SPHI</name>
<evidence type="ECO:0000313" key="1">
    <source>
        <dbReference type="EMBL" id="MBP3943390.1"/>
    </source>
</evidence>
<protein>
    <submittedName>
        <fullName evidence="1">DUF4270 family protein</fullName>
    </submittedName>
</protein>
<dbReference type="Pfam" id="PF14092">
    <property type="entry name" value="DUF4270"/>
    <property type="match status" value="1"/>
</dbReference>
<organism evidence="1 2">
    <name type="scientific">Rhinopithecimicrobium faecis</name>
    <dbReference type="NCBI Taxonomy" id="2820698"/>
    <lineage>
        <taxon>Bacteria</taxon>
        <taxon>Pseudomonadati</taxon>
        <taxon>Bacteroidota</taxon>
        <taxon>Sphingobacteriia</taxon>
        <taxon>Sphingobacteriales</taxon>
        <taxon>Sphingobacteriaceae</taxon>
        <taxon>Rhinopithecimicrobium</taxon>
    </lineage>
</organism>
<accession>A0A8T4H8G7</accession>
<sequence length="452" mass="49014">MNQFFKRKQIAYFLPLITLLGFSSCNKDISISLDNTGAENLGLTTMDTATIVVSSYQMDDIPTSATGIVLVGKSNNPTSGKISSSSFMRLGIPTETLAIPSNATFDSLTLVIKPNKYFYGDTTKIQKISVHQVTEDIKLTEINLGKDPDERPVFVSTASIFNDQKFAYNATALGTASFSPRVRTMDSLAFKLDATLGNRLFGYLQTGDARVSSNTNFQEFFKGLVLVPAATNTALIGYKDSVFMNVHYSYVGSDGFSTKAKKTFSIDNKNYQHNNITYDRSGTAFASLNASNPEIFTSATAGTAFLEGGTGVVARLQFPSLLSIVSDPKIAINKAELIIEAENSADAQQPNPAALEIFIANKIVNPIGQLTAPQATVAQSAPFEKGNDTGKNGKYTFNMIEYLNNIKKTAYFDSSLLVSLPTSQLFTTGNRLVIAKSGGKPKIKLNIIYTKF</sequence>
<dbReference type="InterPro" id="IPR025366">
    <property type="entry name" value="DUF4270"/>
</dbReference>
<dbReference type="PROSITE" id="PS51257">
    <property type="entry name" value="PROKAR_LIPOPROTEIN"/>
    <property type="match status" value="1"/>
</dbReference>
<dbReference type="RefSeq" id="WP_353546884.1">
    <property type="nucleotide sequence ID" value="NZ_JAGKSB010000007.1"/>
</dbReference>
<dbReference type="AlphaFoldDB" id="A0A8T4H8G7"/>
<comment type="caution">
    <text evidence="1">The sequence shown here is derived from an EMBL/GenBank/DDBJ whole genome shotgun (WGS) entry which is preliminary data.</text>
</comment>
<proteinExistence type="predicted"/>
<dbReference type="EMBL" id="JAGKSB010000007">
    <property type="protein sequence ID" value="MBP3943390.1"/>
    <property type="molecule type" value="Genomic_DNA"/>
</dbReference>
<evidence type="ECO:0000313" key="2">
    <source>
        <dbReference type="Proteomes" id="UP000679691"/>
    </source>
</evidence>
<keyword evidence="2" id="KW-1185">Reference proteome</keyword>
<reference evidence="1" key="1">
    <citation type="submission" date="2021-03" db="EMBL/GenBank/DDBJ databases">
        <authorList>
            <person name="Lu T."/>
            <person name="Wang Q."/>
            <person name="Han X."/>
        </authorList>
    </citation>
    <scope>NUCLEOTIDE SEQUENCE</scope>
    <source>
        <strain evidence="1">WQ 2009</strain>
    </source>
</reference>
<gene>
    <name evidence="1" type="ORF">J5U18_07420</name>
</gene>